<dbReference type="Proteomes" id="UP000286773">
    <property type="component" value="Unassembled WGS sequence"/>
</dbReference>
<dbReference type="InterPro" id="IPR009057">
    <property type="entry name" value="Homeodomain-like_sf"/>
</dbReference>
<dbReference type="OrthoDB" id="9810250at2"/>
<evidence type="ECO:0000256" key="2">
    <source>
        <dbReference type="PROSITE-ProRule" id="PRU00335"/>
    </source>
</evidence>
<dbReference type="InterPro" id="IPR050624">
    <property type="entry name" value="HTH-type_Tx_Regulator"/>
</dbReference>
<dbReference type="Pfam" id="PF14278">
    <property type="entry name" value="TetR_C_8"/>
    <property type="match status" value="1"/>
</dbReference>
<proteinExistence type="predicted"/>
<reference evidence="4 5" key="1">
    <citation type="submission" date="2017-05" db="EMBL/GenBank/DDBJ databases">
        <title>Vagococcus spp. assemblies.</title>
        <authorList>
            <person name="Gulvik C.A."/>
        </authorList>
    </citation>
    <scope>NUCLEOTIDE SEQUENCE [LARGE SCALE GENOMIC DNA]</scope>
    <source>
        <strain evidence="4 5">LMG 24798</strain>
    </source>
</reference>
<feature type="domain" description="HTH tetR-type" evidence="3">
    <location>
        <begin position="9"/>
        <end position="69"/>
    </location>
</feature>
<evidence type="ECO:0000259" key="3">
    <source>
        <dbReference type="PROSITE" id="PS50977"/>
    </source>
</evidence>
<sequence length="211" mass="25080">MGKTDPRVIKTRNKLRYAFLELLKSRKLHEMNIKDLTNTAQVTRGTFYLHYKDKDTFVDNVMFGIINDFFKEIVVYHQLDNDEEKQTPSIVLDKMYRFIGNYPDFFITLLKENDARKYQELLGVKLYELIKEHVQYSETTTIEKVPKELVTGYLVFSILGTASIWIEEGMIYAEHFMATKALKAYRSQLFQEMDLLNFFETEADVPYYQER</sequence>
<accession>A0A430AWL8</accession>
<gene>
    <name evidence="4" type="ORF">CBF27_05620</name>
</gene>
<dbReference type="PANTHER" id="PTHR43479:SF7">
    <property type="entry name" value="TETR-FAMILY TRANSCRIPTIONAL REGULATOR"/>
    <property type="match status" value="1"/>
</dbReference>
<dbReference type="InterPro" id="IPR039532">
    <property type="entry name" value="TetR_C_Firmicutes"/>
</dbReference>
<dbReference type="InterPro" id="IPR001647">
    <property type="entry name" value="HTH_TetR"/>
</dbReference>
<evidence type="ECO:0000313" key="4">
    <source>
        <dbReference type="EMBL" id="RSU12454.1"/>
    </source>
</evidence>
<evidence type="ECO:0000256" key="1">
    <source>
        <dbReference type="ARBA" id="ARBA00023125"/>
    </source>
</evidence>
<name>A0A430AWL8_9ENTE</name>
<organism evidence="4 5">
    <name type="scientific">Vagococcus acidifermentans</name>
    <dbReference type="NCBI Taxonomy" id="564710"/>
    <lineage>
        <taxon>Bacteria</taxon>
        <taxon>Bacillati</taxon>
        <taxon>Bacillota</taxon>
        <taxon>Bacilli</taxon>
        <taxon>Lactobacillales</taxon>
        <taxon>Enterococcaceae</taxon>
        <taxon>Vagococcus</taxon>
    </lineage>
</organism>
<dbReference type="GO" id="GO:0003677">
    <property type="term" value="F:DNA binding"/>
    <property type="evidence" value="ECO:0007669"/>
    <property type="project" value="UniProtKB-UniRule"/>
</dbReference>
<dbReference type="AlphaFoldDB" id="A0A430AWL8"/>
<dbReference type="EMBL" id="NGKC01000005">
    <property type="protein sequence ID" value="RSU12454.1"/>
    <property type="molecule type" value="Genomic_DNA"/>
</dbReference>
<feature type="DNA-binding region" description="H-T-H motif" evidence="2">
    <location>
        <begin position="32"/>
        <end position="51"/>
    </location>
</feature>
<dbReference type="PROSITE" id="PS50977">
    <property type="entry name" value="HTH_TETR_2"/>
    <property type="match status" value="1"/>
</dbReference>
<keyword evidence="1 2" id="KW-0238">DNA-binding</keyword>
<dbReference type="SUPFAM" id="SSF46689">
    <property type="entry name" value="Homeodomain-like"/>
    <property type="match status" value="1"/>
</dbReference>
<keyword evidence="5" id="KW-1185">Reference proteome</keyword>
<comment type="caution">
    <text evidence="4">The sequence shown here is derived from an EMBL/GenBank/DDBJ whole genome shotgun (WGS) entry which is preliminary data.</text>
</comment>
<dbReference type="PANTHER" id="PTHR43479">
    <property type="entry name" value="ACREF/ENVCD OPERON REPRESSOR-RELATED"/>
    <property type="match status" value="1"/>
</dbReference>
<protein>
    <recommendedName>
        <fullName evidence="3">HTH tetR-type domain-containing protein</fullName>
    </recommendedName>
</protein>
<evidence type="ECO:0000313" key="5">
    <source>
        <dbReference type="Proteomes" id="UP000286773"/>
    </source>
</evidence>
<dbReference type="Gene3D" id="1.10.357.10">
    <property type="entry name" value="Tetracycline Repressor, domain 2"/>
    <property type="match status" value="1"/>
</dbReference>